<dbReference type="OrthoDB" id="185373at2759"/>
<dbReference type="Proteomes" id="UP000053611">
    <property type="component" value="Unassembled WGS sequence"/>
</dbReference>
<accession>A0A0J0XTR3</accession>
<evidence type="ECO:0000313" key="3">
    <source>
        <dbReference type="Proteomes" id="UP000053611"/>
    </source>
</evidence>
<sequence length="742" mass="81276">MAFRARVNPATLRRRVRAPTLPRAPARALLAPPTQAAAGPGPATLLARGLYTSAPRASLRSFLGFKEPTPADHLLEAAASRAGDVPTKWRDYAFTLSVPTSRRLTADESLTVLRACMELRGPRVPPPLLYGVASQCYEGIPVDERTPEHHAAMVRLLTTIAFRDARELAITIAGQHPGAMGREEWDALLRSQKDVERVLAIAPIDDHTFSVLLERVNTRGRIAEIKALMAARGVHPGPWTEVGLAQAYVAAGLDWQAETIVESWPEEADADPELARARWRVHLDRAVKRGDGAAVRKLVSGEHALGEVPAEALAFIVLDELPIAPTVGDILGGISRTADQVGSLLSPETWDQVFLALLERGTDLETVWSANNQRYSAPGEALAAELIARLTAMESPLFHEALQVYTDATTNEDAPAMRPKVYVGLLDAALAVEPTDEVREAVLSHILVDMAVARRRFPAGYATRLVVDMWKRFAIDHPDACAMYDAVLSASQPLDAKQWEHVLLQFIQLSFPGSTVPTPELLIRMLGDMRAAGYSPSSRILTKLLWAYADMAKTVSKYEARSAAAVHSELLNATRNVQALLNLDAALDIDLRLLTSLMSALQCCGAVDDALAVWAEIVRLHKTYPPEQMGAAVSVMLDMCGHAGMVERGIKVWAWASRRGFIVGEKDWEAYIEMLARNGRLHEAVDAVAEMKAELAPSYEVILTPLRFARGTPHLKAVRRRLADLFPEWEERLFAATSKGTK</sequence>
<feature type="region of interest" description="Disordered" evidence="1">
    <location>
        <begin position="17"/>
        <end position="38"/>
    </location>
</feature>
<dbReference type="InterPro" id="IPR011990">
    <property type="entry name" value="TPR-like_helical_dom_sf"/>
</dbReference>
<evidence type="ECO:0000256" key="1">
    <source>
        <dbReference type="SAM" id="MobiDB-lite"/>
    </source>
</evidence>
<dbReference type="AlphaFoldDB" id="A0A0J0XTR3"/>
<evidence type="ECO:0008006" key="4">
    <source>
        <dbReference type="Google" id="ProtNLM"/>
    </source>
</evidence>
<evidence type="ECO:0000313" key="2">
    <source>
        <dbReference type="EMBL" id="KLT44481.1"/>
    </source>
</evidence>
<feature type="compositionally biased region" description="Low complexity" evidence="1">
    <location>
        <begin position="18"/>
        <end position="38"/>
    </location>
</feature>
<reference evidence="2 3" key="1">
    <citation type="submission" date="2015-03" db="EMBL/GenBank/DDBJ databases">
        <title>Genomics and transcriptomics of the oil-accumulating basidiomycete yeast T. oleaginosus allow insights into substrate utilization and the diverse evolutionary trajectories of mating systems in fungi.</title>
        <authorList>
            <consortium name="DOE Joint Genome Institute"/>
            <person name="Kourist R."/>
            <person name="Kracht O."/>
            <person name="Bracharz F."/>
            <person name="Lipzen A."/>
            <person name="Nolan M."/>
            <person name="Ohm R."/>
            <person name="Grigoriev I."/>
            <person name="Sun S."/>
            <person name="Heitman J."/>
            <person name="Bruck T."/>
            <person name="Nowrousian M."/>
        </authorList>
    </citation>
    <scope>NUCLEOTIDE SEQUENCE [LARGE SCALE GENOMIC DNA]</scope>
    <source>
        <strain evidence="2 3">IBC0246</strain>
    </source>
</reference>
<dbReference type="Gene3D" id="1.25.40.10">
    <property type="entry name" value="Tetratricopeptide repeat domain"/>
    <property type="match status" value="1"/>
</dbReference>
<keyword evidence="3" id="KW-1185">Reference proteome</keyword>
<dbReference type="GeneID" id="28982947"/>
<name>A0A0J0XTR3_9TREE</name>
<dbReference type="Pfam" id="PF01535">
    <property type="entry name" value="PPR"/>
    <property type="match status" value="1"/>
</dbReference>
<dbReference type="InterPro" id="IPR002885">
    <property type="entry name" value="PPR_rpt"/>
</dbReference>
<organism evidence="2 3">
    <name type="scientific">Cutaneotrichosporon oleaginosum</name>
    <dbReference type="NCBI Taxonomy" id="879819"/>
    <lineage>
        <taxon>Eukaryota</taxon>
        <taxon>Fungi</taxon>
        <taxon>Dikarya</taxon>
        <taxon>Basidiomycota</taxon>
        <taxon>Agaricomycotina</taxon>
        <taxon>Tremellomycetes</taxon>
        <taxon>Trichosporonales</taxon>
        <taxon>Trichosporonaceae</taxon>
        <taxon>Cutaneotrichosporon</taxon>
    </lineage>
</organism>
<protein>
    <recommendedName>
        <fullName evidence="4">Complex I intermediate-associated protein 84, mitochondrial</fullName>
    </recommendedName>
</protein>
<dbReference type="STRING" id="879819.A0A0J0XTR3"/>
<dbReference type="RefSeq" id="XP_018280972.1">
    <property type="nucleotide sequence ID" value="XM_018422344.1"/>
</dbReference>
<dbReference type="EMBL" id="KQ087186">
    <property type="protein sequence ID" value="KLT44481.1"/>
    <property type="molecule type" value="Genomic_DNA"/>
</dbReference>
<gene>
    <name evidence="2" type="ORF">CC85DRAFT_283418</name>
</gene>
<proteinExistence type="predicted"/>